<protein>
    <recommendedName>
        <fullName evidence="3">Phosphoglycerate mutase</fullName>
    </recommendedName>
</protein>
<gene>
    <name evidence="1" type="ORF">SOCE836_041410</name>
</gene>
<dbReference type="Gene3D" id="3.40.50.1240">
    <property type="entry name" value="Phosphoglycerate mutase-like"/>
    <property type="match status" value="1"/>
</dbReference>
<dbReference type="InterPro" id="IPR029033">
    <property type="entry name" value="His_PPase_superfam"/>
</dbReference>
<evidence type="ECO:0000313" key="2">
    <source>
        <dbReference type="Proteomes" id="UP000295497"/>
    </source>
</evidence>
<reference evidence="1 2" key="1">
    <citation type="submission" date="2015-09" db="EMBL/GenBank/DDBJ databases">
        <title>Sorangium comparison.</title>
        <authorList>
            <person name="Zaburannyi N."/>
            <person name="Bunk B."/>
            <person name="Overmann J."/>
            <person name="Mueller R."/>
        </authorList>
    </citation>
    <scope>NUCLEOTIDE SEQUENCE [LARGE SCALE GENOMIC DNA]</scope>
    <source>
        <strain evidence="1 2">So ce836</strain>
    </source>
</reference>
<name>A0A4P2QPI5_SORCE</name>
<dbReference type="SUPFAM" id="SSF53254">
    <property type="entry name" value="Phosphoglycerate mutase-like"/>
    <property type="match status" value="1"/>
</dbReference>
<dbReference type="Pfam" id="PF00300">
    <property type="entry name" value="His_Phos_1"/>
    <property type="match status" value="1"/>
</dbReference>
<evidence type="ECO:0008006" key="3">
    <source>
        <dbReference type="Google" id="ProtNLM"/>
    </source>
</evidence>
<sequence>MSARIILVRHGRSAHVHTGWIDAAGFQRWRDAYDAAGLSPGESPPPALRALAMQAGAVVASDLPRARASAELLLPGGEIATSALLRELEQPAPPLGGARAPLAVWALAIGLRKAYGALRAEPPPAAQRRQAAEAAEWLIGLAAQRGSVLAVTHGWLRGLLAQALAERRWRREHMSGRYAHWSAWTLTDGRSAGAKA</sequence>
<organism evidence="1 2">
    <name type="scientific">Sorangium cellulosum</name>
    <name type="common">Polyangium cellulosum</name>
    <dbReference type="NCBI Taxonomy" id="56"/>
    <lineage>
        <taxon>Bacteria</taxon>
        <taxon>Pseudomonadati</taxon>
        <taxon>Myxococcota</taxon>
        <taxon>Polyangia</taxon>
        <taxon>Polyangiales</taxon>
        <taxon>Polyangiaceae</taxon>
        <taxon>Sorangium</taxon>
    </lineage>
</organism>
<dbReference type="AlphaFoldDB" id="A0A4P2QPI5"/>
<evidence type="ECO:0000313" key="1">
    <source>
        <dbReference type="EMBL" id="AUX32005.1"/>
    </source>
</evidence>
<proteinExistence type="predicted"/>
<dbReference type="Proteomes" id="UP000295497">
    <property type="component" value="Chromosome"/>
</dbReference>
<dbReference type="RefSeq" id="WP_129575692.1">
    <property type="nucleotide sequence ID" value="NZ_CP012672.1"/>
</dbReference>
<accession>A0A4P2QPI5</accession>
<dbReference type="InterPro" id="IPR013078">
    <property type="entry name" value="His_Pase_superF_clade-1"/>
</dbReference>
<dbReference type="EMBL" id="CP012672">
    <property type="protein sequence ID" value="AUX32005.1"/>
    <property type="molecule type" value="Genomic_DNA"/>
</dbReference>